<dbReference type="Pfam" id="PF12161">
    <property type="entry name" value="HsdM_N"/>
    <property type="match status" value="1"/>
</dbReference>
<dbReference type="InterPro" id="IPR022749">
    <property type="entry name" value="D12N6_MeTrfase_N"/>
</dbReference>
<keyword evidence="11" id="KW-0540">Nuclease</keyword>
<evidence type="ECO:0000313" key="11">
    <source>
        <dbReference type="EMBL" id="GGZ77757.1"/>
    </source>
</evidence>
<dbReference type="GO" id="GO:0009007">
    <property type="term" value="F:site-specific DNA-methyltransferase (adenine-specific) activity"/>
    <property type="evidence" value="ECO:0007669"/>
    <property type="project" value="UniProtKB-EC"/>
</dbReference>
<organism evidence="11 12">
    <name type="scientific">Paraglaciecola chathamensis</name>
    <dbReference type="NCBI Taxonomy" id="368405"/>
    <lineage>
        <taxon>Bacteria</taxon>
        <taxon>Pseudomonadati</taxon>
        <taxon>Pseudomonadota</taxon>
        <taxon>Gammaproteobacteria</taxon>
        <taxon>Alteromonadales</taxon>
        <taxon>Alteromonadaceae</taxon>
        <taxon>Paraglaciecola</taxon>
    </lineage>
</organism>
<gene>
    <name evidence="11" type="ORF">GCM10011274_39850</name>
</gene>
<dbReference type="GO" id="GO:0003677">
    <property type="term" value="F:DNA binding"/>
    <property type="evidence" value="ECO:0007669"/>
    <property type="project" value="InterPro"/>
</dbReference>
<keyword evidence="3" id="KW-0489">Methyltransferase</keyword>
<evidence type="ECO:0000256" key="3">
    <source>
        <dbReference type="ARBA" id="ARBA00022603"/>
    </source>
</evidence>
<dbReference type="AlphaFoldDB" id="A0A8H9IE22"/>
<dbReference type="EC" id="2.1.1.72" evidence="2"/>
<dbReference type="InterPro" id="IPR029063">
    <property type="entry name" value="SAM-dependent_MTases_sf"/>
</dbReference>
<evidence type="ECO:0000256" key="6">
    <source>
        <dbReference type="ARBA" id="ARBA00022747"/>
    </source>
</evidence>
<name>A0A8H9IE22_9ALTE</name>
<evidence type="ECO:0000259" key="9">
    <source>
        <dbReference type="Pfam" id="PF02384"/>
    </source>
</evidence>
<evidence type="ECO:0000256" key="5">
    <source>
        <dbReference type="ARBA" id="ARBA00022691"/>
    </source>
</evidence>
<keyword evidence="11" id="KW-0255">Endonuclease</keyword>
<dbReference type="PANTHER" id="PTHR42998:SF1">
    <property type="entry name" value="TYPE I RESTRICTION ENZYME HINDI METHYLASE SUBUNIT"/>
    <property type="match status" value="1"/>
</dbReference>
<feature type="domain" description="N6 adenine-specific DNA methyltransferase N-terminal" evidence="10">
    <location>
        <begin position="10"/>
        <end position="136"/>
    </location>
</feature>
<keyword evidence="11" id="KW-0378">Hydrolase</keyword>
<comment type="similarity">
    <text evidence="1">Belongs to the N(4)/N(6)-methyltransferase family.</text>
</comment>
<dbReference type="GO" id="GO:0004519">
    <property type="term" value="F:endonuclease activity"/>
    <property type="evidence" value="ECO:0007669"/>
    <property type="project" value="UniProtKB-KW"/>
</dbReference>
<evidence type="ECO:0000259" key="10">
    <source>
        <dbReference type="Pfam" id="PF12161"/>
    </source>
</evidence>
<dbReference type="PRINTS" id="PR00507">
    <property type="entry name" value="N12N6MTFRASE"/>
</dbReference>
<dbReference type="GO" id="GO:0032259">
    <property type="term" value="P:methylation"/>
    <property type="evidence" value="ECO:0007669"/>
    <property type="project" value="UniProtKB-KW"/>
</dbReference>
<dbReference type="PANTHER" id="PTHR42998">
    <property type="entry name" value="TYPE I RESTRICTION ENZYME HINDVIIP M PROTEIN-RELATED"/>
    <property type="match status" value="1"/>
</dbReference>
<dbReference type="SUPFAM" id="SSF53335">
    <property type="entry name" value="S-adenosyl-L-methionine-dependent methyltransferases"/>
    <property type="match status" value="1"/>
</dbReference>
<keyword evidence="4" id="KW-0808">Transferase</keyword>
<evidence type="ECO:0000256" key="7">
    <source>
        <dbReference type="ARBA" id="ARBA00047942"/>
    </source>
</evidence>
<keyword evidence="6" id="KW-0680">Restriction system</keyword>
<dbReference type="EMBL" id="BMZC01000014">
    <property type="protein sequence ID" value="GGZ77757.1"/>
    <property type="molecule type" value="Genomic_DNA"/>
</dbReference>
<accession>A0A8H9IE22</accession>
<proteinExistence type="inferred from homology"/>
<evidence type="ECO:0000313" key="12">
    <source>
        <dbReference type="Proteomes" id="UP000622604"/>
    </source>
</evidence>
<dbReference type="RefSeq" id="WP_191867008.1">
    <property type="nucleotide sequence ID" value="NZ_BMZC01000014.1"/>
</dbReference>
<reference evidence="11" key="2">
    <citation type="submission" date="2020-09" db="EMBL/GenBank/DDBJ databases">
        <authorList>
            <person name="Sun Q."/>
            <person name="Kim S."/>
        </authorList>
    </citation>
    <scope>NUCLEOTIDE SEQUENCE</scope>
    <source>
        <strain evidence="11">KCTC 32337</strain>
    </source>
</reference>
<comment type="caution">
    <text evidence="11">The sequence shown here is derived from an EMBL/GenBank/DDBJ whole genome shotgun (WGS) entry which is preliminary data.</text>
</comment>
<keyword evidence="5" id="KW-0949">S-adenosyl-L-methionine</keyword>
<feature type="domain" description="DNA methylase adenine-specific" evidence="9">
    <location>
        <begin position="153"/>
        <end position="432"/>
    </location>
</feature>
<dbReference type="Gene3D" id="1.20.1260.30">
    <property type="match status" value="1"/>
</dbReference>
<sequence length="713" mass="81559">MAQLENIEAIEKRLWKSADTLRANSELASNEYFLPVMGLIFLRHAYSRFLAVKDDIVETLPSRGGKTRDLTKEDFSKKSAIYLKPEAQFDALIALTDADNRAEAIINAMEAIEADYTNLRNQLPKQEYNNIPNEVLGTLLRTLNPEELKKATGDIFGRIYEYFLTQFADQGAHDGGEFFTPVSLVQLLVNVIEPDHGKIFDPACGSGGMFVQSAHFMERHAQDPHELTFYGHEKNRVTTRLAKMNLAVHGLEGNVEGGESAITYYNDPHEGLFGTVDYVMANPPFNVDEVDADKIKSDKRRLPFGLPGVNKNKKVSNGNYLWIQYFYSYLNKTGRAAFVMSSQAASAGRDEAKVREQLVKTGHVDIMVDIRGNFFYTRSVPCQLWFLNKNKPEHLKDKVLMLDARNVYRKVTRKIFDFSPEQQQNLTAVVWLYRGESERFLDLVREYIDKTIFEAQFCAHSEALSCCPLPDFIKTIDTLENAFQDFITKLAEDGVDTKIHDEFLESKHLVDGGWASFESSSRNFRKWWNKYDYNDAASLYKFVEEDVCLKDLAEHSRDLIKNVDHAYKLATRIIEFAETNNAKDSDLWDNALLNVRGRSNLKKKADEARKLAVEQLKQVRYFYKQAHWLLSRFPEGELRDVEGLVKLVDIKDIETADWSLTPGRYVGVAPEEVNEDFDFEETLRDIHIELQGLNSEAADLASKIARNFEELGV</sequence>
<dbReference type="InterPro" id="IPR003356">
    <property type="entry name" value="DNA_methylase_A-5"/>
</dbReference>
<comment type="catalytic activity">
    <reaction evidence="7">
        <text>a 2'-deoxyadenosine in DNA + S-adenosyl-L-methionine = an N(6)-methyl-2'-deoxyadenosine in DNA + S-adenosyl-L-homocysteine + H(+)</text>
        <dbReference type="Rhea" id="RHEA:15197"/>
        <dbReference type="Rhea" id="RHEA-COMP:12418"/>
        <dbReference type="Rhea" id="RHEA-COMP:12419"/>
        <dbReference type="ChEBI" id="CHEBI:15378"/>
        <dbReference type="ChEBI" id="CHEBI:57856"/>
        <dbReference type="ChEBI" id="CHEBI:59789"/>
        <dbReference type="ChEBI" id="CHEBI:90615"/>
        <dbReference type="ChEBI" id="CHEBI:90616"/>
        <dbReference type="EC" id="2.1.1.72"/>
    </reaction>
</comment>
<evidence type="ECO:0000256" key="8">
    <source>
        <dbReference type="SAM" id="Coils"/>
    </source>
</evidence>
<evidence type="ECO:0000256" key="4">
    <source>
        <dbReference type="ARBA" id="ARBA00022679"/>
    </source>
</evidence>
<protein>
    <recommendedName>
        <fullName evidence="2">site-specific DNA-methyltransferase (adenine-specific)</fullName>
        <ecNumber evidence="2">2.1.1.72</ecNumber>
    </recommendedName>
</protein>
<dbReference type="InterPro" id="IPR038333">
    <property type="entry name" value="T1MK-like_N_sf"/>
</dbReference>
<dbReference type="GO" id="GO:0008170">
    <property type="term" value="F:N-methyltransferase activity"/>
    <property type="evidence" value="ECO:0007669"/>
    <property type="project" value="InterPro"/>
</dbReference>
<feature type="coiled-coil region" evidence="8">
    <location>
        <begin position="95"/>
        <end position="122"/>
    </location>
</feature>
<evidence type="ECO:0000256" key="1">
    <source>
        <dbReference type="ARBA" id="ARBA00006594"/>
    </source>
</evidence>
<dbReference type="Pfam" id="PF02384">
    <property type="entry name" value="N6_Mtase"/>
    <property type="match status" value="1"/>
</dbReference>
<dbReference type="Gene3D" id="3.40.50.150">
    <property type="entry name" value="Vaccinia Virus protein VP39"/>
    <property type="match status" value="1"/>
</dbReference>
<dbReference type="InterPro" id="IPR052916">
    <property type="entry name" value="Type-I_RE_MTase_Subunit"/>
</dbReference>
<reference evidence="11" key="1">
    <citation type="journal article" date="2014" name="Int. J. Syst. Evol. Microbiol.">
        <title>Complete genome sequence of Corynebacterium casei LMG S-19264T (=DSM 44701T), isolated from a smear-ripened cheese.</title>
        <authorList>
            <consortium name="US DOE Joint Genome Institute (JGI-PGF)"/>
            <person name="Walter F."/>
            <person name="Albersmeier A."/>
            <person name="Kalinowski J."/>
            <person name="Ruckert C."/>
        </authorList>
    </citation>
    <scope>NUCLEOTIDE SEQUENCE</scope>
    <source>
        <strain evidence="11">KCTC 32337</strain>
    </source>
</reference>
<dbReference type="Proteomes" id="UP000622604">
    <property type="component" value="Unassembled WGS sequence"/>
</dbReference>
<keyword evidence="8" id="KW-0175">Coiled coil</keyword>
<evidence type="ECO:0000256" key="2">
    <source>
        <dbReference type="ARBA" id="ARBA00011900"/>
    </source>
</evidence>
<dbReference type="GO" id="GO:0009307">
    <property type="term" value="P:DNA restriction-modification system"/>
    <property type="evidence" value="ECO:0007669"/>
    <property type="project" value="UniProtKB-KW"/>
</dbReference>